<feature type="signal peptide" evidence="1">
    <location>
        <begin position="1"/>
        <end position="23"/>
    </location>
</feature>
<feature type="domain" description="Ysc84 actin-binding" evidence="2">
    <location>
        <begin position="101"/>
        <end position="184"/>
    </location>
</feature>
<dbReference type="EMBL" id="JAABNT010000003">
    <property type="protein sequence ID" value="NEK22244.1"/>
    <property type="molecule type" value="Genomic_DNA"/>
</dbReference>
<dbReference type="Pfam" id="PF04366">
    <property type="entry name" value="Ysc84"/>
    <property type="match status" value="1"/>
</dbReference>
<evidence type="ECO:0000259" key="2">
    <source>
        <dbReference type="Pfam" id="PF04366"/>
    </source>
</evidence>
<protein>
    <submittedName>
        <fullName evidence="3">Twin-arginine translocation pathway signal</fullName>
    </submittedName>
</protein>
<keyword evidence="4" id="KW-1185">Reference proteome</keyword>
<gene>
    <name evidence="3" type="ORF">GV827_07495</name>
</gene>
<evidence type="ECO:0000313" key="3">
    <source>
        <dbReference type="EMBL" id="NEK22244.1"/>
    </source>
</evidence>
<dbReference type="Proteomes" id="UP000468591">
    <property type="component" value="Unassembled WGS sequence"/>
</dbReference>
<evidence type="ECO:0000256" key="1">
    <source>
        <dbReference type="SAM" id="SignalP"/>
    </source>
</evidence>
<feature type="chain" id="PRO_5026773998" evidence="1">
    <location>
        <begin position="24"/>
        <end position="188"/>
    </location>
</feature>
<comment type="caution">
    <text evidence="3">The sequence shown here is derived from an EMBL/GenBank/DDBJ whole genome shotgun (WGS) entry which is preliminary data.</text>
</comment>
<dbReference type="RefSeq" id="WP_164353164.1">
    <property type="nucleotide sequence ID" value="NZ_JAABNT010000003.1"/>
</dbReference>
<sequence length="188" mass="19661">MKTSILSRRAFGLGALAATSTLAACGNGVGGRGSQLIDARVNATLNEMYRSYPNTVQLAQKSNGMLVMPLVTEAGLGFGGAYGRGALLVNDITVDYYSVTKASGGLQIGAQQYAHVLFFMTEDALMDFRRSPGWAAGADLEYVISDRGDSVAADTTTVLAPVLAAVFGRAGLRVGATLEGTKYTRIIP</sequence>
<reference evidence="3 4" key="1">
    <citation type="submission" date="2020-01" db="EMBL/GenBank/DDBJ databases">
        <title>Sulfitobacter sediminilitoris sp. nov., isolated from a tidal flat.</title>
        <authorList>
            <person name="Park S."/>
            <person name="Yoon J.-H."/>
        </authorList>
    </citation>
    <scope>NUCLEOTIDE SEQUENCE [LARGE SCALE GENOMIC DNA]</scope>
    <source>
        <strain evidence="3 4">JBTF-M27</strain>
    </source>
</reference>
<dbReference type="PROSITE" id="PS51257">
    <property type="entry name" value="PROKAR_LIPOPROTEIN"/>
    <property type="match status" value="1"/>
</dbReference>
<accession>A0A6P0CCY1</accession>
<proteinExistence type="predicted"/>
<keyword evidence="1" id="KW-0732">Signal</keyword>
<name>A0A6P0CCY1_9RHOB</name>
<evidence type="ECO:0000313" key="4">
    <source>
        <dbReference type="Proteomes" id="UP000468591"/>
    </source>
</evidence>
<dbReference type="InterPro" id="IPR007461">
    <property type="entry name" value="Ysc84_actin-binding"/>
</dbReference>
<organism evidence="3 4">
    <name type="scientific">Sulfitobacter sediminilitoris</name>
    <dbReference type="NCBI Taxonomy" id="2698830"/>
    <lineage>
        <taxon>Bacteria</taxon>
        <taxon>Pseudomonadati</taxon>
        <taxon>Pseudomonadota</taxon>
        <taxon>Alphaproteobacteria</taxon>
        <taxon>Rhodobacterales</taxon>
        <taxon>Roseobacteraceae</taxon>
        <taxon>Sulfitobacter</taxon>
    </lineage>
</organism>
<dbReference type="AlphaFoldDB" id="A0A6P0CCY1"/>